<protein>
    <recommendedName>
        <fullName evidence="2">DUF3859 domain-containing protein</fullName>
    </recommendedName>
</protein>
<dbReference type="EMBL" id="NIDE01000002">
    <property type="protein sequence ID" value="OWK45090.1"/>
    <property type="molecule type" value="Genomic_DNA"/>
</dbReference>
<gene>
    <name evidence="3" type="ORF">FRUB_01421</name>
</gene>
<feature type="domain" description="DUF3859" evidence="2">
    <location>
        <begin position="114"/>
        <end position="233"/>
    </location>
</feature>
<proteinExistence type="predicted"/>
<keyword evidence="4" id="KW-1185">Reference proteome</keyword>
<dbReference type="Gene3D" id="2.60.40.2390">
    <property type="match status" value="1"/>
</dbReference>
<keyword evidence="1" id="KW-0472">Membrane</keyword>
<evidence type="ECO:0000259" key="2">
    <source>
        <dbReference type="Pfam" id="PF12975"/>
    </source>
</evidence>
<dbReference type="Proteomes" id="UP000214646">
    <property type="component" value="Unassembled WGS sequence"/>
</dbReference>
<reference evidence="4" key="1">
    <citation type="submission" date="2017-06" db="EMBL/GenBank/DDBJ databases">
        <title>Genome analysis of Fimbriiglobus ruber SP5, the first member of the order Planctomycetales with confirmed chitinolytic capability.</title>
        <authorList>
            <person name="Ravin N.V."/>
            <person name="Rakitin A.L."/>
            <person name="Ivanova A.A."/>
            <person name="Beletsky A.V."/>
            <person name="Kulichevskaya I.S."/>
            <person name="Mardanov A.V."/>
            <person name="Dedysh S.N."/>
        </authorList>
    </citation>
    <scope>NUCLEOTIDE SEQUENCE [LARGE SCALE GENOMIC DNA]</scope>
    <source>
        <strain evidence="4">SP5</strain>
    </source>
</reference>
<evidence type="ECO:0000256" key="1">
    <source>
        <dbReference type="SAM" id="Phobius"/>
    </source>
</evidence>
<dbReference type="AlphaFoldDB" id="A0A225DU87"/>
<evidence type="ECO:0000313" key="3">
    <source>
        <dbReference type="EMBL" id="OWK45090.1"/>
    </source>
</evidence>
<accession>A0A225DU87</accession>
<evidence type="ECO:0000313" key="4">
    <source>
        <dbReference type="Proteomes" id="UP000214646"/>
    </source>
</evidence>
<feature type="transmembrane region" description="Helical" evidence="1">
    <location>
        <begin position="53"/>
        <end position="81"/>
    </location>
</feature>
<keyword evidence="1" id="KW-1133">Transmembrane helix</keyword>
<sequence length="236" mass="26190">MRGVLVGAGYGFLSYLMRESNARKHAELEARERSRIHAQMYGKANSAKTMSRWFLLLALAALIGAGAGALVVNLSLVAPLLSSGGDTSSNSKPSATISDYGRYRNTGPIRVVPDRKTTSGVSAISDRDFILLEQTDQIPCQVGETWGFRIRCSDIPANLPYTVRKETYHPPIKQSDGSVRTKDVNEFRRPPGASFDPFCGWYFLKGYEYELVAGEWTLVVFIDDVEVARKVFKIQN</sequence>
<dbReference type="InterPro" id="IPR024331">
    <property type="entry name" value="DUF3859"/>
</dbReference>
<comment type="caution">
    <text evidence="3">The sequence shown here is derived from an EMBL/GenBank/DDBJ whole genome shotgun (WGS) entry which is preliminary data.</text>
</comment>
<dbReference type="Pfam" id="PF12975">
    <property type="entry name" value="DUF3859"/>
    <property type="match status" value="1"/>
</dbReference>
<name>A0A225DU87_9BACT</name>
<keyword evidence="1" id="KW-0812">Transmembrane</keyword>
<organism evidence="3 4">
    <name type="scientific">Fimbriiglobus ruber</name>
    <dbReference type="NCBI Taxonomy" id="1908690"/>
    <lineage>
        <taxon>Bacteria</taxon>
        <taxon>Pseudomonadati</taxon>
        <taxon>Planctomycetota</taxon>
        <taxon>Planctomycetia</taxon>
        <taxon>Gemmatales</taxon>
        <taxon>Gemmataceae</taxon>
        <taxon>Fimbriiglobus</taxon>
    </lineage>
</organism>